<accession>A0A7X3SJY6</accession>
<organism evidence="7 8">
    <name type="scientific">Sporofaciens musculi</name>
    <dbReference type="NCBI Taxonomy" id="2681861"/>
    <lineage>
        <taxon>Bacteria</taxon>
        <taxon>Bacillati</taxon>
        <taxon>Bacillota</taxon>
        <taxon>Clostridia</taxon>
        <taxon>Lachnospirales</taxon>
        <taxon>Lachnospiraceae</taxon>
        <taxon>Sporofaciens</taxon>
    </lineage>
</organism>
<keyword evidence="2 4" id="KW-0012">Acyltransferase</keyword>
<evidence type="ECO:0000256" key="1">
    <source>
        <dbReference type="ARBA" id="ARBA00022679"/>
    </source>
</evidence>
<dbReference type="Gene3D" id="3.40.366.10">
    <property type="entry name" value="Malonyl-Coenzyme A Acyl Carrier Protein, domain 2"/>
    <property type="match status" value="1"/>
</dbReference>
<dbReference type="InterPro" id="IPR024925">
    <property type="entry name" value="Malonyl_CoA-ACP_transAc"/>
</dbReference>
<dbReference type="EC" id="2.3.1.39" evidence="4"/>
<dbReference type="RefSeq" id="WP_159751890.1">
    <property type="nucleotide sequence ID" value="NZ_WUQX01000001.1"/>
</dbReference>
<dbReference type="InterPro" id="IPR050858">
    <property type="entry name" value="Mal-CoA-ACP_Trans/PKS_FabD"/>
</dbReference>
<dbReference type="NCBIfam" id="TIGR00128">
    <property type="entry name" value="fabD"/>
    <property type="match status" value="1"/>
</dbReference>
<dbReference type="PANTHER" id="PTHR42681">
    <property type="entry name" value="MALONYL-COA-ACYL CARRIER PROTEIN TRANSACYLASE, MITOCHONDRIAL"/>
    <property type="match status" value="1"/>
</dbReference>
<dbReference type="EMBL" id="WUQX01000001">
    <property type="protein sequence ID" value="MXP76840.1"/>
    <property type="molecule type" value="Genomic_DNA"/>
</dbReference>
<feature type="active site" evidence="5">
    <location>
        <position position="191"/>
    </location>
</feature>
<keyword evidence="8" id="KW-1185">Reference proteome</keyword>
<protein>
    <recommendedName>
        <fullName evidence="4">Malonyl CoA-acyl carrier protein transacylase</fullName>
        <ecNumber evidence="4">2.3.1.39</ecNumber>
    </recommendedName>
</protein>
<dbReference type="SMART" id="SM00827">
    <property type="entry name" value="PKS_AT"/>
    <property type="match status" value="1"/>
</dbReference>
<gene>
    <name evidence="7" type="primary">fabD</name>
    <name evidence="7" type="ORF">GN277_16035</name>
</gene>
<comment type="similarity">
    <text evidence="4">Belongs to the fabD family.</text>
</comment>
<feature type="active site" evidence="5">
    <location>
        <position position="89"/>
    </location>
</feature>
<dbReference type="InterPro" id="IPR016035">
    <property type="entry name" value="Acyl_Trfase/lysoPLipase"/>
</dbReference>
<proteinExistence type="inferred from homology"/>
<name>A0A7X3SJY6_9FIRM</name>
<dbReference type="GO" id="GO:0006633">
    <property type="term" value="P:fatty acid biosynthetic process"/>
    <property type="evidence" value="ECO:0007669"/>
    <property type="project" value="TreeGrafter"/>
</dbReference>
<dbReference type="PANTHER" id="PTHR42681:SF1">
    <property type="entry name" value="MALONYL-COA-ACYL CARRIER PROTEIN TRANSACYLASE, MITOCHONDRIAL"/>
    <property type="match status" value="1"/>
</dbReference>
<evidence type="ECO:0000259" key="6">
    <source>
        <dbReference type="SMART" id="SM00827"/>
    </source>
</evidence>
<dbReference type="Gene3D" id="3.30.70.250">
    <property type="entry name" value="Malonyl-CoA ACP transacylase, ACP-binding"/>
    <property type="match status" value="1"/>
</dbReference>
<keyword evidence="1 4" id="KW-0808">Transferase</keyword>
<feature type="domain" description="Malonyl-CoA:ACP transacylase (MAT)" evidence="6">
    <location>
        <begin position="5"/>
        <end position="284"/>
    </location>
</feature>
<sequence length="293" mass="32310">MNGLLFPGQGSQVVGMGKELYDKLPEARRLLEKANDILGYDLKEIMFEGPQEKLSDTRYAQPAIYTCSAMYLEKVKAEGLEFHYTAGHSLGEYDALLAAGIFSFEEGLKLVSQRGTAMSRMNGKGMMAAVMGLTEKELKEYMMPQVVMANLNSKTQIVISGETDGIKAIEETLGGRGDIKIKKLKVSAAFHSPQMEEAEVVMKPIISEVAFCRPTCFVISNVTGKPTRDVEEIKANLLGQITGQVRWYDTVMAMKEAGVEQLYEVGYGDVLKKMNKTITFRPKCVGIESLGGF</sequence>
<dbReference type="GO" id="GO:0005829">
    <property type="term" value="C:cytosol"/>
    <property type="evidence" value="ECO:0007669"/>
    <property type="project" value="TreeGrafter"/>
</dbReference>
<dbReference type="InterPro" id="IPR016036">
    <property type="entry name" value="Malonyl_transacylase_ACP-bd"/>
</dbReference>
<dbReference type="GO" id="GO:0004314">
    <property type="term" value="F:[acyl-carrier-protein] S-malonyltransferase activity"/>
    <property type="evidence" value="ECO:0007669"/>
    <property type="project" value="UniProtKB-EC"/>
</dbReference>
<evidence type="ECO:0000256" key="3">
    <source>
        <dbReference type="ARBA" id="ARBA00048462"/>
    </source>
</evidence>
<dbReference type="SUPFAM" id="SSF55048">
    <property type="entry name" value="Probable ACP-binding domain of malonyl-CoA ACP transacylase"/>
    <property type="match status" value="1"/>
</dbReference>
<dbReference type="Pfam" id="PF00698">
    <property type="entry name" value="Acyl_transf_1"/>
    <property type="match status" value="1"/>
</dbReference>
<comment type="caution">
    <text evidence="7">The sequence shown here is derived from an EMBL/GenBank/DDBJ whole genome shotgun (WGS) entry which is preliminary data.</text>
</comment>
<dbReference type="SUPFAM" id="SSF52151">
    <property type="entry name" value="FabD/lysophospholipase-like"/>
    <property type="match status" value="1"/>
</dbReference>
<dbReference type="InterPro" id="IPR014043">
    <property type="entry name" value="Acyl_transferase_dom"/>
</dbReference>
<dbReference type="AlphaFoldDB" id="A0A7X3SJY6"/>
<dbReference type="Proteomes" id="UP000460412">
    <property type="component" value="Unassembled WGS sequence"/>
</dbReference>
<dbReference type="InterPro" id="IPR001227">
    <property type="entry name" value="Ac_transferase_dom_sf"/>
</dbReference>
<dbReference type="InterPro" id="IPR004410">
    <property type="entry name" value="Malonyl_CoA-ACP_transAc_FabD"/>
</dbReference>
<evidence type="ECO:0000256" key="4">
    <source>
        <dbReference type="PIRNR" id="PIRNR000446"/>
    </source>
</evidence>
<evidence type="ECO:0000256" key="2">
    <source>
        <dbReference type="ARBA" id="ARBA00023315"/>
    </source>
</evidence>
<reference evidence="7 8" key="1">
    <citation type="submission" date="2019-12" db="EMBL/GenBank/DDBJ databases">
        <title>Sporaefaciens musculi gen. nov., sp. nov., a novel bacterium isolated from the caecum of an obese mouse.</title>
        <authorList>
            <person name="Rasmussen T.S."/>
            <person name="Streidl T."/>
            <person name="Hitch T.C.A."/>
            <person name="Wortmann E."/>
            <person name="Deptula P."/>
            <person name="Hansen M."/>
            <person name="Nielsen D.S."/>
            <person name="Clavel T."/>
            <person name="Vogensen F.K."/>
        </authorList>
    </citation>
    <scope>NUCLEOTIDE SEQUENCE [LARGE SCALE GENOMIC DNA]</scope>
    <source>
        <strain evidence="7 8">WCA-9-b2</strain>
    </source>
</reference>
<evidence type="ECO:0000313" key="7">
    <source>
        <dbReference type="EMBL" id="MXP76840.1"/>
    </source>
</evidence>
<comment type="catalytic activity">
    <reaction evidence="3 4">
        <text>holo-[ACP] + malonyl-CoA = malonyl-[ACP] + CoA</text>
        <dbReference type="Rhea" id="RHEA:41792"/>
        <dbReference type="Rhea" id="RHEA-COMP:9623"/>
        <dbReference type="Rhea" id="RHEA-COMP:9685"/>
        <dbReference type="ChEBI" id="CHEBI:57287"/>
        <dbReference type="ChEBI" id="CHEBI:57384"/>
        <dbReference type="ChEBI" id="CHEBI:64479"/>
        <dbReference type="ChEBI" id="CHEBI:78449"/>
        <dbReference type="EC" id="2.3.1.39"/>
    </reaction>
</comment>
<evidence type="ECO:0000313" key="8">
    <source>
        <dbReference type="Proteomes" id="UP000460412"/>
    </source>
</evidence>
<evidence type="ECO:0000256" key="5">
    <source>
        <dbReference type="PIRSR" id="PIRSR000446-1"/>
    </source>
</evidence>
<dbReference type="PIRSF" id="PIRSF000446">
    <property type="entry name" value="Mct"/>
    <property type="match status" value="1"/>
</dbReference>